<evidence type="ECO:0000256" key="4">
    <source>
        <dbReference type="ARBA" id="ARBA00022989"/>
    </source>
</evidence>
<dbReference type="GO" id="GO:0016020">
    <property type="term" value="C:membrane"/>
    <property type="evidence" value="ECO:0007669"/>
    <property type="project" value="UniProtKB-SubCell"/>
</dbReference>
<sequence length="270" mass="30589">MKTTVFRKKFMKHQQLWIEVVVRISLVISFVLMEKLQPFQRKIHPDELWLYKNPVTESYVPSKMLWPIVVFAPLIVIFMVYFFRREVTDVTQALLSLTLALGINGIVTDIIKLTVGRPRPDFFWRCFPDGHSNPAMHCTGDPSVITEGRKSFPSGHSSFSFASLGFISLYMAGKLGVFNEKGRGQSLRLLVSLLPLLIALTVALSRTCDYHHHWQDVLCGSLLGFFAAYFCYRQHYPSLDSPDADVPLVVLSNAILDTSNTSSVLPFKTV</sequence>
<dbReference type="PANTHER" id="PTHR10165:SF35">
    <property type="entry name" value="RE23632P"/>
    <property type="match status" value="1"/>
</dbReference>
<evidence type="ECO:0000256" key="2">
    <source>
        <dbReference type="ARBA" id="ARBA00008816"/>
    </source>
</evidence>
<dbReference type="Proteomes" id="UP000789390">
    <property type="component" value="Unassembled WGS sequence"/>
</dbReference>
<feature type="transmembrane region" description="Helical" evidence="6">
    <location>
        <begin position="95"/>
        <end position="115"/>
    </location>
</feature>
<comment type="subcellular location">
    <subcellularLocation>
        <location evidence="1">Membrane</location>
        <topology evidence="1">Multi-pass membrane protein</topology>
    </subcellularLocation>
</comment>
<dbReference type="Gene3D" id="1.20.144.10">
    <property type="entry name" value="Phosphatidic acid phosphatase type 2/haloperoxidase"/>
    <property type="match status" value="1"/>
</dbReference>
<feature type="transmembrane region" description="Helical" evidence="6">
    <location>
        <begin position="64"/>
        <end position="83"/>
    </location>
</feature>
<dbReference type="PANTHER" id="PTHR10165">
    <property type="entry name" value="LIPID PHOSPHATE PHOSPHATASE"/>
    <property type="match status" value="1"/>
</dbReference>
<evidence type="ECO:0000313" key="9">
    <source>
        <dbReference type="Proteomes" id="UP000789390"/>
    </source>
</evidence>
<organism evidence="8 9">
    <name type="scientific">Daphnia galeata</name>
    <dbReference type="NCBI Taxonomy" id="27404"/>
    <lineage>
        <taxon>Eukaryota</taxon>
        <taxon>Metazoa</taxon>
        <taxon>Ecdysozoa</taxon>
        <taxon>Arthropoda</taxon>
        <taxon>Crustacea</taxon>
        <taxon>Branchiopoda</taxon>
        <taxon>Diplostraca</taxon>
        <taxon>Cladocera</taxon>
        <taxon>Anomopoda</taxon>
        <taxon>Daphniidae</taxon>
        <taxon>Daphnia</taxon>
    </lineage>
</organism>
<name>A0A8J2RUB3_9CRUS</name>
<dbReference type="SUPFAM" id="SSF48317">
    <property type="entry name" value="Acid phosphatase/Vanadium-dependent haloperoxidase"/>
    <property type="match status" value="1"/>
</dbReference>
<dbReference type="AlphaFoldDB" id="A0A8J2RUB3"/>
<comment type="caution">
    <text evidence="8">The sequence shown here is derived from an EMBL/GenBank/DDBJ whole genome shotgun (WGS) entry which is preliminary data.</text>
</comment>
<evidence type="ECO:0000256" key="5">
    <source>
        <dbReference type="ARBA" id="ARBA00023136"/>
    </source>
</evidence>
<dbReference type="EMBL" id="CAKKLH010000307">
    <property type="protein sequence ID" value="CAH0110875.1"/>
    <property type="molecule type" value="Genomic_DNA"/>
</dbReference>
<reference evidence="8" key="1">
    <citation type="submission" date="2021-11" db="EMBL/GenBank/DDBJ databases">
        <authorList>
            <person name="Schell T."/>
        </authorList>
    </citation>
    <scope>NUCLEOTIDE SEQUENCE</scope>
    <source>
        <strain evidence="8">M5</strain>
    </source>
</reference>
<dbReference type="InterPro" id="IPR043216">
    <property type="entry name" value="PAP-like"/>
</dbReference>
<keyword evidence="9" id="KW-1185">Reference proteome</keyword>
<dbReference type="InterPro" id="IPR036938">
    <property type="entry name" value="PAP2/HPO_sf"/>
</dbReference>
<dbReference type="InterPro" id="IPR000326">
    <property type="entry name" value="PAP2/HPO"/>
</dbReference>
<keyword evidence="3 6" id="KW-0812">Transmembrane</keyword>
<feature type="transmembrane region" description="Helical" evidence="6">
    <location>
        <begin position="159"/>
        <end position="177"/>
    </location>
</feature>
<feature type="transmembrane region" description="Helical" evidence="6">
    <location>
        <begin position="213"/>
        <end position="232"/>
    </location>
</feature>
<dbReference type="GO" id="GO:0006644">
    <property type="term" value="P:phospholipid metabolic process"/>
    <property type="evidence" value="ECO:0007669"/>
    <property type="project" value="UniProtKB-UniPathway"/>
</dbReference>
<dbReference type="OrthoDB" id="10030083at2759"/>
<dbReference type="Pfam" id="PF01569">
    <property type="entry name" value="PAP2"/>
    <property type="match status" value="1"/>
</dbReference>
<keyword evidence="5 6" id="KW-0472">Membrane</keyword>
<accession>A0A8J2RUB3</accession>
<dbReference type="GO" id="GO:0008195">
    <property type="term" value="F:phosphatidate phosphatase activity"/>
    <property type="evidence" value="ECO:0007669"/>
    <property type="project" value="TreeGrafter"/>
</dbReference>
<keyword evidence="4 6" id="KW-1133">Transmembrane helix</keyword>
<evidence type="ECO:0000259" key="7">
    <source>
        <dbReference type="SMART" id="SM00014"/>
    </source>
</evidence>
<dbReference type="SMART" id="SM00014">
    <property type="entry name" value="acidPPc"/>
    <property type="match status" value="1"/>
</dbReference>
<comment type="similarity">
    <text evidence="2">Belongs to the PA-phosphatase related phosphoesterase family.</text>
</comment>
<feature type="domain" description="Phosphatidic acid phosphatase type 2/haloperoxidase" evidence="7">
    <location>
        <begin position="94"/>
        <end position="232"/>
    </location>
</feature>
<evidence type="ECO:0000313" key="8">
    <source>
        <dbReference type="EMBL" id="CAH0110875.1"/>
    </source>
</evidence>
<gene>
    <name evidence="8" type="ORF">DGAL_LOCUS14482</name>
</gene>
<feature type="transmembrane region" description="Helical" evidence="6">
    <location>
        <begin position="16"/>
        <end position="33"/>
    </location>
</feature>
<evidence type="ECO:0000256" key="1">
    <source>
        <dbReference type="ARBA" id="ARBA00004141"/>
    </source>
</evidence>
<protein>
    <recommendedName>
        <fullName evidence="7">Phosphatidic acid phosphatase type 2/haloperoxidase domain-containing protein</fullName>
    </recommendedName>
</protein>
<proteinExistence type="inferred from homology"/>
<feature type="transmembrane region" description="Helical" evidence="6">
    <location>
        <begin position="189"/>
        <end position="207"/>
    </location>
</feature>
<evidence type="ECO:0000256" key="6">
    <source>
        <dbReference type="SAM" id="Phobius"/>
    </source>
</evidence>
<evidence type="ECO:0000256" key="3">
    <source>
        <dbReference type="ARBA" id="ARBA00022692"/>
    </source>
</evidence>
<dbReference type="GO" id="GO:0046839">
    <property type="term" value="P:phospholipid dephosphorylation"/>
    <property type="evidence" value="ECO:0007669"/>
    <property type="project" value="TreeGrafter"/>
</dbReference>
<dbReference type="CDD" id="cd03390">
    <property type="entry name" value="PAP2_containing_1_like"/>
    <property type="match status" value="1"/>
</dbReference>
<dbReference type="UniPathway" id="UPA00085"/>